<name>A0A4Z2IBI1_9TELE</name>
<sequence length="324" mass="33606">MEGREDVGRASSSSCSLSSEPEGQKFCPRCHRMGLENDMGDPRTRDGGLRRRATDCLISGAILTDTMAHSPSSLSEGKDELGVEVDPDMDSSPSSASGISSASSLSVLCTDVELSAAAACVLEPVLEWEWWLPRCLNLLPGFTCFTFSDEQGVSRLSSPSPPVRLASASAAAMAAESVWSRDAEGSGFIPAAVFAASSFASADPCAREDWGFSALLASAPSTPEVLTGSALAPSVRSEPRSARTAAAFPSLSFDWPSLPAISLLSASLFLQLSEVTSASSGASVTFVDLAGIALPSSRPGDGHRFLDAESADCLQPVSSLMLAS</sequence>
<protein>
    <submittedName>
        <fullName evidence="2">Uncharacterized protein</fullName>
    </submittedName>
</protein>
<reference evidence="2 3" key="1">
    <citation type="submission" date="2019-03" db="EMBL/GenBank/DDBJ databases">
        <title>First draft genome of Liparis tanakae, snailfish: a comprehensive survey of snailfish specific genes.</title>
        <authorList>
            <person name="Kim W."/>
            <person name="Song I."/>
            <person name="Jeong J.-H."/>
            <person name="Kim D."/>
            <person name="Kim S."/>
            <person name="Ryu S."/>
            <person name="Song J.Y."/>
            <person name="Lee S.K."/>
        </authorList>
    </citation>
    <scope>NUCLEOTIDE SEQUENCE [LARGE SCALE GENOMIC DNA]</scope>
    <source>
        <tissue evidence="2">Muscle</tissue>
    </source>
</reference>
<organism evidence="2 3">
    <name type="scientific">Liparis tanakae</name>
    <name type="common">Tanaka's snailfish</name>
    <dbReference type="NCBI Taxonomy" id="230148"/>
    <lineage>
        <taxon>Eukaryota</taxon>
        <taxon>Metazoa</taxon>
        <taxon>Chordata</taxon>
        <taxon>Craniata</taxon>
        <taxon>Vertebrata</taxon>
        <taxon>Euteleostomi</taxon>
        <taxon>Actinopterygii</taxon>
        <taxon>Neopterygii</taxon>
        <taxon>Teleostei</taxon>
        <taxon>Neoteleostei</taxon>
        <taxon>Acanthomorphata</taxon>
        <taxon>Eupercaria</taxon>
        <taxon>Perciformes</taxon>
        <taxon>Cottioidei</taxon>
        <taxon>Cottales</taxon>
        <taxon>Liparidae</taxon>
        <taxon>Liparis</taxon>
    </lineage>
</organism>
<evidence type="ECO:0000313" key="3">
    <source>
        <dbReference type="Proteomes" id="UP000314294"/>
    </source>
</evidence>
<dbReference type="EMBL" id="SRLO01000110">
    <property type="protein sequence ID" value="TNN74815.1"/>
    <property type="molecule type" value="Genomic_DNA"/>
</dbReference>
<evidence type="ECO:0000313" key="2">
    <source>
        <dbReference type="EMBL" id="TNN74815.1"/>
    </source>
</evidence>
<evidence type="ECO:0000256" key="1">
    <source>
        <dbReference type="SAM" id="MobiDB-lite"/>
    </source>
</evidence>
<accession>A0A4Z2IBI1</accession>
<dbReference type="Proteomes" id="UP000314294">
    <property type="component" value="Unassembled WGS sequence"/>
</dbReference>
<feature type="region of interest" description="Disordered" evidence="1">
    <location>
        <begin position="1"/>
        <end position="31"/>
    </location>
</feature>
<dbReference type="AlphaFoldDB" id="A0A4Z2IBI1"/>
<comment type="caution">
    <text evidence="2">The sequence shown here is derived from an EMBL/GenBank/DDBJ whole genome shotgun (WGS) entry which is preliminary data.</text>
</comment>
<feature type="region of interest" description="Disordered" evidence="1">
    <location>
        <begin position="68"/>
        <end position="99"/>
    </location>
</feature>
<keyword evidence="3" id="KW-1185">Reference proteome</keyword>
<gene>
    <name evidence="2" type="ORF">EYF80_014915</name>
</gene>
<proteinExistence type="predicted"/>